<feature type="transmembrane region" description="Helical" evidence="1">
    <location>
        <begin position="284"/>
        <end position="302"/>
    </location>
</feature>
<feature type="transmembrane region" description="Helical" evidence="1">
    <location>
        <begin position="47"/>
        <end position="67"/>
    </location>
</feature>
<dbReference type="OrthoDB" id="148351at2"/>
<feature type="transmembrane region" description="Helical" evidence="1">
    <location>
        <begin position="124"/>
        <end position="149"/>
    </location>
</feature>
<comment type="caution">
    <text evidence="3">The sequence shown here is derived from an EMBL/GenBank/DDBJ whole genome shotgun (WGS) entry which is preliminary data.</text>
</comment>
<evidence type="ECO:0000313" key="4">
    <source>
        <dbReference type="Proteomes" id="UP000244069"/>
    </source>
</evidence>
<proteinExistence type="predicted"/>
<protein>
    <submittedName>
        <fullName evidence="3">Threonine/homoserine efflux transporter RhtA</fullName>
    </submittedName>
</protein>
<dbReference type="InterPro" id="IPR000620">
    <property type="entry name" value="EamA_dom"/>
</dbReference>
<evidence type="ECO:0000313" key="3">
    <source>
        <dbReference type="EMBL" id="PTX48795.1"/>
    </source>
</evidence>
<dbReference type="RefSeq" id="WP_107975662.1">
    <property type="nucleotide sequence ID" value="NZ_BMEZ01000009.1"/>
</dbReference>
<gene>
    <name evidence="3" type="ORF">C8N44_10873</name>
</gene>
<dbReference type="Pfam" id="PF00892">
    <property type="entry name" value="EamA"/>
    <property type="match status" value="1"/>
</dbReference>
<feature type="transmembrane region" description="Helical" evidence="1">
    <location>
        <begin position="230"/>
        <end position="251"/>
    </location>
</feature>
<feature type="transmembrane region" description="Helical" evidence="1">
    <location>
        <begin position="190"/>
        <end position="210"/>
    </location>
</feature>
<keyword evidence="4" id="KW-1185">Reference proteome</keyword>
<feature type="transmembrane region" description="Helical" evidence="1">
    <location>
        <begin position="12"/>
        <end position="35"/>
    </location>
</feature>
<dbReference type="InterPro" id="IPR037185">
    <property type="entry name" value="EmrE-like"/>
</dbReference>
<dbReference type="AlphaFoldDB" id="A0A2T6AYA2"/>
<organism evidence="3 4">
    <name type="scientific">Allosediminivita pacifica</name>
    <dbReference type="NCBI Taxonomy" id="1267769"/>
    <lineage>
        <taxon>Bacteria</taxon>
        <taxon>Pseudomonadati</taxon>
        <taxon>Pseudomonadota</taxon>
        <taxon>Alphaproteobacteria</taxon>
        <taxon>Rhodobacterales</taxon>
        <taxon>Paracoccaceae</taxon>
        <taxon>Allosediminivita</taxon>
    </lineage>
</organism>
<keyword evidence="1" id="KW-1133">Transmembrane helix</keyword>
<dbReference type="PANTHER" id="PTHR22911:SF103">
    <property type="entry name" value="BLR2811 PROTEIN"/>
    <property type="match status" value="1"/>
</dbReference>
<dbReference type="Proteomes" id="UP000244069">
    <property type="component" value="Unassembled WGS sequence"/>
</dbReference>
<sequence length="306" mass="31632">MAWTYDLRPRMAGVGTGIGAILGAVLLLSLSDALVKLAGDRFGLAQLVLLRSLVASVLLAAGLWAIGGRAALVLRRPGWVWARSLSLTAMWLCYYAALPTIALPLAAACYYLSPIWMALMARGVLGIAIGPHGWCAIALSASGVLLAVAPSPGNLTPVMLLPLAAGGFYALAGILTWGRTREESAGAMALNLNLCLCIVAGVGLAYLALSDVKAEGFVLAFWPPLAWNDLALVALLGLLLAVIATGVALAYRLAPTPVVGLFDSAYLGFAALWSALLFAEPPGLREGAGIALIAAGAVLMGFRGRR</sequence>
<name>A0A2T6AYA2_9RHOB</name>
<feature type="domain" description="EamA" evidence="2">
    <location>
        <begin position="16"/>
        <end position="148"/>
    </location>
</feature>
<keyword evidence="1" id="KW-0812">Transmembrane</keyword>
<feature type="transmembrane region" description="Helical" evidence="1">
    <location>
        <begin position="87"/>
        <end position="112"/>
    </location>
</feature>
<feature type="transmembrane region" description="Helical" evidence="1">
    <location>
        <begin position="155"/>
        <end position="178"/>
    </location>
</feature>
<dbReference type="PANTHER" id="PTHR22911">
    <property type="entry name" value="ACYL-MALONYL CONDENSING ENZYME-RELATED"/>
    <property type="match status" value="1"/>
</dbReference>
<keyword evidence="1" id="KW-0472">Membrane</keyword>
<feature type="transmembrane region" description="Helical" evidence="1">
    <location>
        <begin position="258"/>
        <end position="278"/>
    </location>
</feature>
<reference evidence="3 4" key="1">
    <citation type="submission" date="2018-04" db="EMBL/GenBank/DDBJ databases">
        <title>Genomic Encyclopedia of Archaeal and Bacterial Type Strains, Phase II (KMG-II): from individual species to whole genera.</title>
        <authorList>
            <person name="Goeker M."/>
        </authorList>
    </citation>
    <scope>NUCLEOTIDE SEQUENCE [LARGE SCALE GENOMIC DNA]</scope>
    <source>
        <strain evidence="3 4">DSM 29329</strain>
    </source>
</reference>
<evidence type="ECO:0000259" key="2">
    <source>
        <dbReference type="Pfam" id="PF00892"/>
    </source>
</evidence>
<accession>A0A2T6AYA2</accession>
<dbReference type="SUPFAM" id="SSF103481">
    <property type="entry name" value="Multidrug resistance efflux transporter EmrE"/>
    <property type="match status" value="2"/>
</dbReference>
<evidence type="ECO:0000256" key="1">
    <source>
        <dbReference type="SAM" id="Phobius"/>
    </source>
</evidence>
<dbReference type="EMBL" id="QBKN01000008">
    <property type="protein sequence ID" value="PTX48795.1"/>
    <property type="molecule type" value="Genomic_DNA"/>
</dbReference>
<dbReference type="GO" id="GO:0016020">
    <property type="term" value="C:membrane"/>
    <property type="evidence" value="ECO:0007669"/>
    <property type="project" value="InterPro"/>
</dbReference>